<keyword evidence="1" id="KW-0732">Signal</keyword>
<evidence type="ECO:0000256" key="1">
    <source>
        <dbReference type="SAM" id="SignalP"/>
    </source>
</evidence>
<reference evidence="2 3" key="1">
    <citation type="submission" date="2018-08" db="EMBL/GenBank/DDBJ databases">
        <title>Mucilaginibacter terrae sp. nov., isolated from manganese diggings.</title>
        <authorList>
            <person name="Huang Y."/>
            <person name="Zhou Z."/>
        </authorList>
    </citation>
    <scope>NUCLEOTIDE SEQUENCE [LARGE SCALE GENOMIC DNA]</scope>
    <source>
        <strain evidence="2 3">ZH6</strain>
    </source>
</reference>
<feature type="chain" id="PRO_5017667265" evidence="1">
    <location>
        <begin position="23"/>
        <end position="241"/>
    </location>
</feature>
<accession>A0A3E2NY20</accession>
<keyword evidence="3" id="KW-1185">Reference proteome</keyword>
<dbReference type="Proteomes" id="UP000260823">
    <property type="component" value="Unassembled WGS sequence"/>
</dbReference>
<comment type="caution">
    <text evidence="2">The sequence shown here is derived from an EMBL/GenBank/DDBJ whole genome shotgun (WGS) entry which is preliminary data.</text>
</comment>
<sequence>MNKKVIRLLLLITILSPVKLLAQDNQFTGWGAIFHTQKFSDKWGMSFDGQFRSADQYDYLRNILLRPAVNYYFSSNKIGALGYAYITANGRSGNVKTFRPESRIFEQFIINQKLGKGAMLQHRFRLEQRFLGNTSVSGVDRNDSFFSQRLRYFARAVVPFKSTPTFTEGPFFALQNEIFFNVQNKNKVNTHFFDQNRAYGAFGYRFSKKFDTEVGYLNQYTKAATSYTLNHVIQLAFYTRF</sequence>
<dbReference type="AlphaFoldDB" id="A0A3E2NY20"/>
<organism evidence="2 3">
    <name type="scientific">Mucilaginibacter terrenus</name>
    <dbReference type="NCBI Taxonomy" id="2482727"/>
    <lineage>
        <taxon>Bacteria</taxon>
        <taxon>Pseudomonadati</taxon>
        <taxon>Bacteroidota</taxon>
        <taxon>Sphingobacteriia</taxon>
        <taxon>Sphingobacteriales</taxon>
        <taxon>Sphingobacteriaceae</taxon>
        <taxon>Mucilaginibacter</taxon>
    </lineage>
</organism>
<dbReference type="InterPro" id="IPR019619">
    <property type="entry name" value="DUF2490"/>
</dbReference>
<dbReference type="OrthoDB" id="1118734at2"/>
<gene>
    <name evidence="2" type="ORF">DYU05_10110</name>
</gene>
<feature type="signal peptide" evidence="1">
    <location>
        <begin position="1"/>
        <end position="22"/>
    </location>
</feature>
<evidence type="ECO:0000313" key="2">
    <source>
        <dbReference type="EMBL" id="RFZ85914.1"/>
    </source>
</evidence>
<dbReference type="RefSeq" id="WP_117382810.1">
    <property type="nucleotide sequence ID" value="NZ_QWDE01000001.1"/>
</dbReference>
<dbReference type="Pfam" id="PF10677">
    <property type="entry name" value="DUF2490"/>
    <property type="match status" value="1"/>
</dbReference>
<proteinExistence type="predicted"/>
<protein>
    <submittedName>
        <fullName evidence="2">DUF2490 domain-containing protein</fullName>
    </submittedName>
</protein>
<evidence type="ECO:0000313" key="3">
    <source>
        <dbReference type="Proteomes" id="UP000260823"/>
    </source>
</evidence>
<dbReference type="EMBL" id="QWDE01000001">
    <property type="protein sequence ID" value="RFZ85914.1"/>
    <property type="molecule type" value="Genomic_DNA"/>
</dbReference>
<name>A0A3E2NY20_9SPHI</name>